<dbReference type="OrthoDB" id="1039148at2"/>
<keyword evidence="3" id="KW-1185">Reference proteome</keyword>
<dbReference type="AlphaFoldDB" id="A0A1H7B036"/>
<dbReference type="Proteomes" id="UP000199532">
    <property type="component" value="Unassembled WGS sequence"/>
</dbReference>
<evidence type="ECO:0000313" key="3">
    <source>
        <dbReference type="Proteomes" id="UP000199532"/>
    </source>
</evidence>
<sequence length="205" mass="23242">MFQKAKNIDTAFKHIRTFTFIALISSAFFCCFTLFKSLKSIETAQSRVYILESGKILEAYASPRSENIPVEARDHIASFHKLFFTLDPDDKAIQSSLAKALYLADGSAKKQYDDLRESGYYTGIISGNISQQIQIDSIHVQISSYPYSFKCIAQQRIIRPTSIVTRSLITEGSLRTVSRSDNNPHGFLIEKWITVENRDIGVQNR</sequence>
<feature type="transmembrane region" description="Helical" evidence="1">
    <location>
        <begin position="15"/>
        <end position="35"/>
    </location>
</feature>
<evidence type="ECO:0000256" key="1">
    <source>
        <dbReference type="SAM" id="Phobius"/>
    </source>
</evidence>
<dbReference type="STRING" id="408657.SAMN04487995_5991"/>
<organism evidence="2 3">
    <name type="scientific">Dyadobacter koreensis</name>
    <dbReference type="NCBI Taxonomy" id="408657"/>
    <lineage>
        <taxon>Bacteria</taxon>
        <taxon>Pseudomonadati</taxon>
        <taxon>Bacteroidota</taxon>
        <taxon>Cytophagia</taxon>
        <taxon>Cytophagales</taxon>
        <taxon>Spirosomataceae</taxon>
        <taxon>Dyadobacter</taxon>
    </lineage>
</organism>
<proteinExistence type="predicted"/>
<evidence type="ECO:0000313" key="2">
    <source>
        <dbReference type="EMBL" id="SEJ69557.1"/>
    </source>
</evidence>
<keyword evidence="1" id="KW-1133">Transmembrane helix</keyword>
<name>A0A1H7B036_9BACT</name>
<gene>
    <name evidence="2" type="ORF">SAMN04487995_5991</name>
</gene>
<dbReference type="EMBL" id="FNXY01000011">
    <property type="protein sequence ID" value="SEJ69557.1"/>
    <property type="molecule type" value="Genomic_DNA"/>
</dbReference>
<reference evidence="2 3" key="1">
    <citation type="submission" date="2016-10" db="EMBL/GenBank/DDBJ databases">
        <authorList>
            <person name="de Groot N.N."/>
        </authorList>
    </citation>
    <scope>NUCLEOTIDE SEQUENCE [LARGE SCALE GENOMIC DNA]</scope>
    <source>
        <strain evidence="2 3">DSM 19938</strain>
    </source>
</reference>
<keyword evidence="1" id="KW-0472">Membrane</keyword>
<dbReference type="RefSeq" id="WP_090341943.1">
    <property type="nucleotide sequence ID" value="NZ_FNXY01000011.1"/>
</dbReference>
<protein>
    <submittedName>
        <fullName evidence="2">Bacteroides conjugative transposon TraK protein</fullName>
    </submittedName>
</protein>
<dbReference type="NCBIfam" id="TIGR03781">
    <property type="entry name" value="Bac_Flav_CT_K"/>
    <property type="match status" value="1"/>
</dbReference>
<keyword evidence="1" id="KW-0812">Transmembrane</keyword>
<accession>A0A1H7B036</accession>
<dbReference type="InterPro" id="IPR022276">
    <property type="entry name" value="Conjug_transposon_TraK"/>
</dbReference>